<feature type="region of interest" description="Disordered" evidence="1">
    <location>
        <begin position="1"/>
        <end position="50"/>
    </location>
</feature>
<keyword evidence="3" id="KW-1185">Reference proteome</keyword>
<dbReference type="Proteomes" id="UP001189429">
    <property type="component" value="Unassembled WGS sequence"/>
</dbReference>
<reference evidence="2" key="1">
    <citation type="submission" date="2023-10" db="EMBL/GenBank/DDBJ databases">
        <authorList>
            <person name="Chen Y."/>
            <person name="Shah S."/>
            <person name="Dougan E. K."/>
            <person name="Thang M."/>
            <person name="Chan C."/>
        </authorList>
    </citation>
    <scope>NUCLEOTIDE SEQUENCE [LARGE SCALE GENOMIC DNA]</scope>
</reference>
<evidence type="ECO:0000313" key="3">
    <source>
        <dbReference type="Proteomes" id="UP001189429"/>
    </source>
</evidence>
<sequence>MALNEKCRAQGGPRLVRGPGGRGVPGGPAPAPEAGARRGQRGRPPAGGCLPAARSAQARAHLPEVSLARGGGAPMVVNAPMAGVSLSWLVRRLAPLGYGLLELGSPDAAFARGDVLAALGRRPQDEFAAFSRSWLDTHGFGRRQLRRWLFELGEEEAQAELREHLQGWMRHHLGRELPFDLVYQPVAPDAKTDE</sequence>
<evidence type="ECO:0000313" key="2">
    <source>
        <dbReference type="EMBL" id="CAK0889432.1"/>
    </source>
</evidence>
<gene>
    <name evidence="2" type="ORF">PCOR1329_LOCUS69955</name>
</gene>
<name>A0ABN9WRQ8_9DINO</name>
<feature type="non-terminal residue" evidence="2">
    <location>
        <position position="194"/>
    </location>
</feature>
<protein>
    <recommendedName>
        <fullName evidence="4">DUS-like FMN-binding domain-containing protein</fullName>
    </recommendedName>
</protein>
<comment type="caution">
    <text evidence="2">The sequence shown here is derived from an EMBL/GenBank/DDBJ whole genome shotgun (WGS) entry which is preliminary data.</text>
</comment>
<evidence type="ECO:0008006" key="4">
    <source>
        <dbReference type="Google" id="ProtNLM"/>
    </source>
</evidence>
<accession>A0ABN9WRQ8</accession>
<dbReference type="EMBL" id="CAUYUJ010019208">
    <property type="protein sequence ID" value="CAK0889432.1"/>
    <property type="molecule type" value="Genomic_DNA"/>
</dbReference>
<proteinExistence type="predicted"/>
<evidence type="ECO:0000256" key="1">
    <source>
        <dbReference type="SAM" id="MobiDB-lite"/>
    </source>
</evidence>
<organism evidence="2 3">
    <name type="scientific">Prorocentrum cordatum</name>
    <dbReference type="NCBI Taxonomy" id="2364126"/>
    <lineage>
        <taxon>Eukaryota</taxon>
        <taxon>Sar</taxon>
        <taxon>Alveolata</taxon>
        <taxon>Dinophyceae</taxon>
        <taxon>Prorocentrales</taxon>
        <taxon>Prorocentraceae</taxon>
        <taxon>Prorocentrum</taxon>
    </lineage>
</organism>